<name>A0ABT3QTR3_9HYPH</name>
<keyword evidence="2" id="KW-1185">Reference proteome</keyword>
<dbReference type="EMBL" id="JAPHAV010000017">
    <property type="protein sequence ID" value="MCX2698985.1"/>
    <property type="molecule type" value="Genomic_DNA"/>
</dbReference>
<protein>
    <submittedName>
        <fullName evidence="1">Uncharacterized protein</fullName>
    </submittedName>
</protein>
<dbReference type="Proteomes" id="UP001301216">
    <property type="component" value="Unassembled WGS sequence"/>
</dbReference>
<evidence type="ECO:0000313" key="2">
    <source>
        <dbReference type="Proteomes" id="UP001301216"/>
    </source>
</evidence>
<dbReference type="RefSeq" id="WP_265986634.1">
    <property type="nucleotide sequence ID" value="NZ_JAPHAV010000017.1"/>
</dbReference>
<reference evidence="1 2" key="1">
    <citation type="submission" date="2022-11" db="EMBL/GenBank/DDBJ databases">
        <title>Brucella sp. YY2X, whole genome shotgun sequencing project.</title>
        <authorList>
            <person name="Yang Y."/>
        </authorList>
    </citation>
    <scope>NUCLEOTIDE SEQUENCE [LARGE SCALE GENOMIC DNA]</scope>
    <source>
        <strain evidence="1 2">YY2X</strain>
    </source>
</reference>
<organism evidence="1 2">
    <name type="scientific">Ochrobactrum chromiisoli</name>
    <dbReference type="NCBI Taxonomy" id="2993941"/>
    <lineage>
        <taxon>Bacteria</taxon>
        <taxon>Pseudomonadati</taxon>
        <taxon>Pseudomonadota</taxon>
        <taxon>Alphaproteobacteria</taxon>
        <taxon>Hyphomicrobiales</taxon>
        <taxon>Brucellaceae</taxon>
        <taxon>Brucella/Ochrobactrum group</taxon>
        <taxon>Ochrobactrum</taxon>
    </lineage>
</organism>
<evidence type="ECO:0000313" key="1">
    <source>
        <dbReference type="EMBL" id="MCX2698985.1"/>
    </source>
</evidence>
<gene>
    <name evidence="1" type="ORF">OPR82_19910</name>
</gene>
<comment type="caution">
    <text evidence="1">The sequence shown here is derived from an EMBL/GenBank/DDBJ whole genome shotgun (WGS) entry which is preliminary data.</text>
</comment>
<proteinExistence type="predicted"/>
<sequence length="44" mass="5348">MYIEQMLEELIIMAKKNNQHMLAYMMDMALQEARDERRLCENAQ</sequence>
<accession>A0ABT3QTR3</accession>